<comment type="similarity">
    <text evidence="3">Belongs to the peptidase M50B family.</text>
</comment>
<feature type="transmembrane region" description="Helical" evidence="13">
    <location>
        <begin position="181"/>
        <end position="206"/>
    </location>
</feature>
<sequence length="220" mass="23766">MIDIAHHIQRISIIAVPLLLALCVHEVAHGLVALRLGDPTARQAGRLTLNPLKHLDPIGTIAFFFVSIGWGKPVPVDARYFKNPRKGMMLVALAGPASNFLLASLFAVGFHLIQGTHVSDPDGLVMQVLYPLLLICQAGVFVNLILGVFNLLPIPPLDGSSILAYFLPARLAYQYERLGRYGFFIVIGLVLLGNLTGFSVLGALLFPPVEFLGGLLNVPI</sequence>
<evidence type="ECO:0000256" key="3">
    <source>
        <dbReference type="ARBA" id="ARBA00007931"/>
    </source>
</evidence>
<evidence type="ECO:0000256" key="1">
    <source>
        <dbReference type="ARBA" id="ARBA00001947"/>
    </source>
</evidence>
<dbReference type="GO" id="GO:0046872">
    <property type="term" value="F:metal ion binding"/>
    <property type="evidence" value="ECO:0007669"/>
    <property type="project" value="UniProtKB-KW"/>
</dbReference>
<name>A0A6N6N5C3_9BACT</name>
<proteinExistence type="inferred from homology"/>
<keyword evidence="7" id="KW-0479">Metal-binding</keyword>
<feature type="domain" description="Peptidase M50" evidence="14">
    <location>
        <begin position="15"/>
        <end position="178"/>
    </location>
</feature>
<keyword evidence="5 15" id="KW-0645">Protease</keyword>
<dbReference type="InterPro" id="IPR044537">
    <property type="entry name" value="Rip2-like"/>
</dbReference>
<comment type="caution">
    <text evidence="15">The sequence shown here is derived from an EMBL/GenBank/DDBJ whole genome shotgun (WGS) entry which is preliminary data.</text>
</comment>
<dbReference type="GO" id="GO:0005886">
    <property type="term" value="C:plasma membrane"/>
    <property type="evidence" value="ECO:0007669"/>
    <property type="project" value="UniProtKB-SubCell"/>
</dbReference>
<feature type="transmembrane region" description="Helical" evidence="13">
    <location>
        <begin position="128"/>
        <end position="152"/>
    </location>
</feature>
<evidence type="ECO:0000256" key="2">
    <source>
        <dbReference type="ARBA" id="ARBA00004651"/>
    </source>
</evidence>
<accession>A0A6N6N5C3</accession>
<evidence type="ECO:0000259" key="14">
    <source>
        <dbReference type="Pfam" id="PF02163"/>
    </source>
</evidence>
<dbReference type="InterPro" id="IPR052348">
    <property type="entry name" value="Metallopeptidase_M50B"/>
</dbReference>
<organism evidence="15 16">
    <name type="scientific">Pseudodesulfovibrio senegalensis</name>
    <dbReference type="NCBI Taxonomy" id="1721087"/>
    <lineage>
        <taxon>Bacteria</taxon>
        <taxon>Pseudomonadati</taxon>
        <taxon>Thermodesulfobacteriota</taxon>
        <taxon>Desulfovibrionia</taxon>
        <taxon>Desulfovibrionales</taxon>
        <taxon>Desulfovibrionaceae</taxon>
    </lineage>
</organism>
<evidence type="ECO:0000256" key="12">
    <source>
        <dbReference type="ARBA" id="ARBA00023136"/>
    </source>
</evidence>
<evidence type="ECO:0000313" key="15">
    <source>
        <dbReference type="EMBL" id="KAB1442086.1"/>
    </source>
</evidence>
<evidence type="ECO:0000256" key="6">
    <source>
        <dbReference type="ARBA" id="ARBA00022692"/>
    </source>
</evidence>
<dbReference type="GO" id="GO:0006508">
    <property type="term" value="P:proteolysis"/>
    <property type="evidence" value="ECO:0007669"/>
    <property type="project" value="UniProtKB-KW"/>
</dbReference>
<dbReference type="EMBL" id="WAIE01000002">
    <property type="protein sequence ID" value="KAB1442086.1"/>
    <property type="molecule type" value="Genomic_DNA"/>
</dbReference>
<comment type="subcellular location">
    <subcellularLocation>
        <location evidence="2">Cell membrane</location>
        <topology evidence="2">Multi-pass membrane protein</topology>
    </subcellularLocation>
</comment>
<comment type="cofactor">
    <cofactor evidence="1">
        <name>Zn(2+)</name>
        <dbReference type="ChEBI" id="CHEBI:29105"/>
    </cofactor>
</comment>
<evidence type="ECO:0000256" key="13">
    <source>
        <dbReference type="SAM" id="Phobius"/>
    </source>
</evidence>
<keyword evidence="10 13" id="KW-1133">Transmembrane helix</keyword>
<dbReference type="CDD" id="cd06158">
    <property type="entry name" value="S2P-M50_like_1"/>
    <property type="match status" value="1"/>
</dbReference>
<evidence type="ECO:0000256" key="7">
    <source>
        <dbReference type="ARBA" id="ARBA00022723"/>
    </source>
</evidence>
<protein>
    <submittedName>
        <fullName evidence="15">Site-2 protease family protein</fullName>
    </submittedName>
</protein>
<keyword evidence="11" id="KW-0482">Metalloprotease</keyword>
<keyword evidence="8" id="KW-0378">Hydrolase</keyword>
<evidence type="ECO:0000256" key="4">
    <source>
        <dbReference type="ARBA" id="ARBA00022475"/>
    </source>
</evidence>
<feature type="transmembrane region" description="Helical" evidence="13">
    <location>
        <begin position="87"/>
        <end position="108"/>
    </location>
</feature>
<evidence type="ECO:0000256" key="11">
    <source>
        <dbReference type="ARBA" id="ARBA00023049"/>
    </source>
</evidence>
<dbReference type="Proteomes" id="UP000438699">
    <property type="component" value="Unassembled WGS sequence"/>
</dbReference>
<evidence type="ECO:0000313" key="16">
    <source>
        <dbReference type="Proteomes" id="UP000438699"/>
    </source>
</evidence>
<dbReference type="GO" id="GO:0008237">
    <property type="term" value="F:metallopeptidase activity"/>
    <property type="evidence" value="ECO:0007669"/>
    <property type="project" value="UniProtKB-KW"/>
</dbReference>
<dbReference type="OrthoDB" id="9800627at2"/>
<evidence type="ECO:0000256" key="5">
    <source>
        <dbReference type="ARBA" id="ARBA00022670"/>
    </source>
</evidence>
<dbReference type="AlphaFoldDB" id="A0A6N6N5C3"/>
<keyword evidence="4" id="KW-1003">Cell membrane</keyword>
<keyword evidence="16" id="KW-1185">Reference proteome</keyword>
<evidence type="ECO:0000256" key="10">
    <source>
        <dbReference type="ARBA" id="ARBA00022989"/>
    </source>
</evidence>
<keyword evidence="6 13" id="KW-0812">Transmembrane</keyword>
<gene>
    <name evidence="15" type="ORF">F8A88_06365</name>
</gene>
<reference evidence="15 16" key="1">
    <citation type="journal article" date="2017" name="Int. J. Syst. Evol. Microbiol.">
        <title>Desulfovibrio senegalensis sp. nov., a mesophilic sulfate reducer isolated from marine sediment.</title>
        <authorList>
            <person name="Thioye A."/>
            <person name="Gam Z.B.A."/>
            <person name="Mbengue M."/>
            <person name="Cayol J.L."/>
            <person name="Joseph-Bartoli M."/>
            <person name="Toure-Kane C."/>
            <person name="Labat M."/>
        </authorList>
    </citation>
    <scope>NUCLEOTIDE SEQUENCE [LARGE SCALE GENOMIC DNA]</scope>
    <source>
        <strain evidence="15 16">DSM 101509</strain>
    </source>
</reference>
<evidence type="ECO:0000256" key="8">
    <source>
        <dbReference type="ARBA" id="ARBA00022801"/>
    </source>
</evidence>
<feature type="transmembrane region" description="Helical" evidence="13">
    <location>
        <begin position="57"/>
        <end position="75"/>
    </location>
</feature>
<evidence type="ECO:0000256" key="9">
    <source>
        <dbReference type="ARBA" id="ARBA00022833"/>
    </source>
</evidence>
<dbReference type="RefSeq" id="WP_151150308.1">
    <property type="nucleotide sequence ID" value="NZ_WAIE01000002.1"/>
</dbReference>
<dbReference type="PANTHER" id="PTHR35864:SF1">
    <property type="entry name" value="ZINC METALLOPROTEASE YWHC-RELATED"/>
    <property type="match status" value="1"/>
</dbReference>
<dbReference type="InterPro" id="IPR008915">
    <property type="entry name" value="Peptidase_M50"/>
</dbReference>
<dbReference type="PANTHER" id="PTHR35864">
    <property type="entry name" value="ZINC METALLOPROTEASE MJ0611-RELATED"/>
    <property type="match status" value="1"/>
</dbReference>
<dbReference type="Pfam" id="PF02163">
    <property type="entry name" value="Peptidase_M50"/>
    <property type="match status" value="1"/>
</dbReference>
<keyword evidence="9" id="KW-0862">Zinc</keyword>
<keyword evidence="12 13" id="KW-0472">Membrane</keyword>